<gene>
    <name evidence="2" type="ORF">PENTCL1PPCAC_11783</name>
</gene>
<accession>A0AAV5T9X8</accession>
<protein>
    <recommendedName>
        <fullName evidence="4">G protein-coupled receptor</fullName>
    </recommendedName>
</protein>
<dbReference type="PANTHER" id="PTHR38614:SF1">
    <property type="entry name" value="G_PROTEIN_RECEP_F1_2 DOMAIN-CONTAINING PROTEIN"/>
    <property type="match status" value="1"/>
</dbReference>
<reference evidence="2" key="1">
    <citation type="submission" date="2023-10" db="EMBL/GenBank/DDBJ databases">
        <title>Genome assembly of Pristionchus species.</title>
        <authorList>
            <person name="Yoshida K."/>
            <person name="Sommer R.J."/>
        </authorList>
    </citation>
    <scope>NUCLEOTIDE SEQUENCE</scope>
    <source>
        <strain evidence="2">RS0144</strain>
    </source>
</reference>
<keyword evidence="1" id="KW-0812">Transmembrane</keyword>
<evidence type="ECO:0000256" key="1">
    <source>
        <dbReference type="SAM" id="Phobius"/>
    </source>
</evidence>
<feature type="non-terminal residue" evidence="2">
    <location>
        <position position="326"/>
    </location>
</feature>
<dbReference type="AlphaFoldDB" id="A0AAV5T9X8"/>
<dbReference type="Gene3D" id="1.20.1070.10">
    <property type="entry name" value="Rhodopsin 7-helix transmembrane proteins"/>
    <property type="match status" value="1"/>
</dbReference>
<feature type="non-terminal residue" evidence="2">
    <location>
        <position position="1"/>
    </location>
</feature>
<feature type="transmembrane region" description="Helical" evidence="1">
    <location>
        <begin position="137"/>
        <end position="162"/>
    </location>
</feature>
<organism evidence="2 3">
    <name type="scientific">Pristionchus entomophagus</name>
    <dbReference type="NCBI Taxonomy" id="358040"/>
    <lineage>
        <taxon>Eukaryota</taxon>
        <taxon>Metazoa</taxon>
        <taxon>Ecdysozoa</taxon>
        <taxon>Nematoda</taxon>
        <taxon>Chromadorea</taxon>
        <taxon>Rhabditida</taxon>
        <taxon>Rhabditina</taxon>
        <taxon>Diplogasteromorpha</taxon>
        <taxon>Diplogasteroidea</taxon>
        <taxon>Neodiplogasteridae</taxon>
        <taxon>Pristionchus</taxon>
    </lineage>
</organism>
<feature type="transmembrane region" description="Helical" evidence="1">
    <location>
        <begin position="57"/>
        <end position="86"/>
    </location>
</feature>
<proteinExistence type="predicted"/>
<evidence type="ECO:0000313" key="3">
    <source>
        <dbReference type="Proteomes" id="UP001432027"/>
    </source>
</evidence>
<keyword evidence="3" id="KW-1185">Reference proteome</keyword>
<keyword evidence="1" id="KW-1133">Transmembrane helix</keyword>
<feature type="transmembrane region" description="Helical" evidence="1">
    <location>
        <begin position="268"/>
        <end position="289"/>
    </location>
</feature>
<feature type="transmembrane region" description="Helical" evidence="1">
    <location>
        <begin position="106"/>
        <end position="125"/>
    </location>
</feature>
<feature type="transmembrane region" description="Helical" evidence="1">
    <location>
        <begin position="182"/>
        <end position="206"/>
    </location>
</feature>
<evidence type="ECO:0000313" key="2">
    <source>
        <dbReference type="EMBL" id="GMS89608.1"/>
    </source>
</evidence>
<comment type="caution">
    <text evidence="2">The sequence shown here is derived from an EMBL/GenBank/DDBJ whole genome shotgun (WGS) entry which is preliminary data.</text>
</comment>
<feature type="transmembrane region" description="Helical" evidence="1">
    <location>
        <begin position="233"/>
        <end position="256"/>
    </location>
</feature>
<sequence>VMSLSPPLSIDDIHPFDPNYLPAAIRNIATMCPGLIAVFMLLSIIMRNKKMFDSYKCTVVFLTFGGFSLAIPIISFNIFMVIVIPLRPQFLISTIVCSSIKQFCAATMNSSFAVASSISLLRYLLVISGKEFGGGILIGVYFALSAPLYIYFVLSLCMGTISKNDECPYFIEIEWEYRPLLYFGYLSLIIILADLCNIRVLLFILAHRRKLAQRGSSGTHFSRKDRDQFNLSIGLLVQSITVTITFGSTILFMLLYSYGVAVPTWLSTITNTLSSLSTLLNPLACAIFIRPFRLEMLKSLQLHKVINLILFSFKFCFPQPTNFHSL</sequence>
<name>A0AAV5T9X8_9BILA</name>
<evidence type="ECO:0008006" key="4">
    <source>
        <dbReference type="Google" id="ProtNLM"/>
    </source>
</evidence>
<dbReference type="SUPFAM" id="SSF81321">
    <property type="entry name" value="Family A G protein-coupled receptor-like"/>
    <property type="match status" value="1"/>
</dbReference>
<dbReference type="PANTHER" id="PTHR38614">
    <property type="entry name" value="PROTEIN CBG09954"/>
    <property type="match status" value="1"/>
</dbReference>
<dbReference type="EMBL" id="BTSX01000003">
    <property type="protein sequence ID" value="GMS89608.1"/>
    <property type="molecule type" value="Genomic_DNA"/>
</dbReference>
<dbReference type="Pfam" id="PF06681">
    <property type="entry name" value="DUF1182"/>
    <property type="match status" value="1"/>
</dbReference>
<dbReference type="Proteomes" id="UP001432027">
    <property type="component" value="Unassembled WGS sequence"/>
</dbReference>
<feature type="transmembrane region" description="Helical" evidence="1">
    <location>
        <begin position="20"/>
        <end position="45"/>
    </location>
</feature>
<dbReference type="InterPro" id="IPR010601">
    <property type="entry name" value="DUF1182"/>
</dbReference>
<keyword evidence="1" id="KW-0472">Membrane</keyword>